<feature type="region of interest" description="Disordered" evidence="14">
    <location>
        <begin position="316"/>
        <end position="338"/>
    </location>
</feature>
<evidence type="ECO:0000313" key="16">
    <source>
        <dbReference type="Proteomes" id="UP000695562"/>
    </source>
</evidence>
<dbReference type="OrthoDB" id="10258825at2759"/>
<organism evidence="15 16">
    <name type="scientific">Polysphondylium violaceum</name>
    <dbReference type="NCBI Taxonomy" id="133409"/>
    <lineage>
        <taxon>Eukaryota</taxon>
        <taxon>Amoebozoa</taxon>
        <taxon>Evosea</taxon>
        <taxon>Eumycetozoa</taxon>
        <taxon>Dictyostelia</taxon>
        <taxon>Dictyosteliales</taxon>
        <taxon>Dictyosteliaceae</taxon>
        <taxon>Polysphondylium</taxon>
    </lineage>
</organism>
<dbReference type="GO" id="GO:0032259">
    <property type="term" value="P:methylation"/>
    <property type="evidence" value="ECO:0007669"/>
    <property type="project" value="UniProtKB-KW"/>
</dbReference>
<dbReference type="GO" id="GO:0005730">
    <property type="term" value="C:nucleolus"/>
    <property type="evidence" value="ECO:0007669"/>
    <property type="project" value="UniProtKB-SubCell"/>
</dbReference>
<dbReference type="PANTHER" id="PTHR12787:SF0">
    <property type="entry name" value="RIBOSOMAL RNA-PROCESSING PROTEIN 8"/>
    <property type="match status" value="1"/>
</dbReference>
<dbReference type="FunFam" id="1.10.10.2150:FF:000001">
    <property type="entry name" value="Ribosomal RNA-processing protein 8"/>
    <property type="match status" value="1"/>
</dbReference>
<keyword evidence="11" id="KW-0804">Transcription</keyword>
<feature type="compositionally biased region" description="Low complexity" evidence="14">
    <location>
        <begin position="33"/>
        <end position="51"/>
    </location>
</feature>
<evidence type="ECO:0000313" key="15">
    <source>
        <dbReference type="EMBL" id="KAF2073818.1"/>
    </source>
</evidence>
<evidence type="ECO:0000256" key="11">
    <source>
        <dbReference type="ARBA" id="ARBA00023163"/>
    </source>
</evidence>
<evidence type="ECO:0000256" key="2">
    <source>
        <dbReference type="ARBA" id="ARBA00006301"/>
    </source>
</evidence>
<dbReference type="EC" id="2.1.1.-" evidence="13"/>
<dbReference type="GO" id="GO:0006364">
    <property type="term" value="P:rRNA processing"/>
    <property type="evidence" value="ECO:0007669"/>
    <property type="project" value="UniProtKB-UniRule"/>
</dbReference>
<evidence type="ECO:0000256" key="9">
    <source>
        <dbReference type="ARBA" id="ARBA00022853"/>
    </source>
</evidence>
<gene>
    <name evidence="15" type="ORF">CYY_004876</name>
</gene>
<dbReference type="InterPro" id="IPR007823">
    <property type="entry name" value="RRP8"/>
</dbReference>
<feature type="compositionally biased region" description="Polar residues" evidence="14">
    <location>
        <begin position="88"/>
        <end position="97"/>
    </location>
</feature>
<dbReference type="InterPro" id="IPR029063">
    <property type="entry name" value="SAM-dependent_MTases_sf"/>
</dbReference>
<feature type="compositionally biased region" description="Basic and acidic residues" evidence="14">
    <location>
        <begin position="7"/>
        <end position="17"/>
    </location>
</feature>
<keyword evidence="7 13" id="KW-0808">Transferase</keyword>
<dbReference type="PANTHER" id="PTHR12787">
    <property type="entry name" value="RIBOSOMAL RNA-PROCESSING PROTEIN 8"/>
    <property type="match status" value="1"/>
</dbReference>
<evidence type="ECO:0000256" key="1">
    <source>
        <dbReference type="ARBA" id="ARBA00004604"/>
    </source>
</evidence>
<evidence type="ECO:0000256" key="8">
    <source>
        <dbReference type="ARBA" id="ARBA00022691"/>
    </source>
</evidence>
<protein>
    <recommendedName>
        <fullName evidence="3 13">Ribosomal RNA-processing protein 8</fullName>
        <ecNumber evidence="13">2.1.1.-</ecNumber>
    </recommendedName>
</protein>
<keyword evidence="10" id="KW-0805">Transcription regulation</keyword>
<dbReference type="Gene3D" id="1.10.10.2150">
    <property type="entry name" value="Ribosomal RNA-processing protein 8, N-terminal domain"/>
    <property type="match status" value="1"/>
</dbReference>
<dbReference type="Proteomes" id="UP000695562">
    <property type="component" value="Unassembled WGS sequence"/>
</dbReference>
<feature type="region of interest" description="Disordered" evidence="14">
    <location>
        <begin position="1"/>
        <end position="100"/>
    </location>
</feature>
<evidence type="ECO:0000256" key="13">
    <source>
        <dbReference type="RuleBase" id="RU365074"/>
    </source>
</evidence>
<keyword evidence="9" id="KW-0156">Chromatin regulator</keyword>
<proteinExistence type="inferred from homology"/>
<comment type="function">
    <text evidence="13">Probable methyltransferase required to silence rDNA.</text>
</comment>
<dbReference type="FunFam" id="3.40.50.150:FF:000068">
    <property type="entry name" value="Ribosomal RNA-processing protein 8"/>
    <property type="match status" value="1"/>
</dbReference>
<keyword evidence="16" id="KW-1185">Reference proteome</keyword>
<evidence type="ECO:0000256" key="5">
    <source>
        <dbReference type="ARBA" id="ARBA00022552"/>
    </source>
</evidence>
<dbReference type="GO" id="GO:0008168">
    <property type="term" value="F:methyltransferase activity"/>
    <property type="evidence" value="ECO:0007669"/>
    <property type="project" value="UniProtKB-KW"/>
</dbReference>
<dbReference type="AlphaFoldDB" id="A0A8J4PSN6"/>
<sequence length="338" mass="39116">MKNKAPVKKDKIVEKKKTNFKKNISKLQVVKSQNNTKKPVVTNNNNNNNKKQTQEKDNNKNYKTKTIESIETPKNEDSEKYNLWNPKPSDSNKSGSVGNDKAKLSNLQEEMDNQLKGSRFRWLNERLYVSDSKEMFKEFKEDPSLFDQYHSGFKSQVEHWPLNPLDLIIEDLKKIKEKKKIADLGCGEAKLAENLSKKHNVQSFDLIAVNDKVTACDIANLPLKNESIDICVFCLSLMGTNFLEFIKEAHRVLVQDGILKIAEIESRITDSGLFILEICKMGFELIRKNDKNQYFHLFEFKKTKDTKKLKLLQQAAAKNKKNKNSKEPVLKPCLYKKR</sequence>
<name>A0A8J4PSN6_9MYCE</name>
<evidence type="ECO:0000256" key="7">
    <source>
        <dbReference type="ARBA" id="ARBA00022679"/>
    </source>
</evidence>
<dbReference type="GO" id="GO:0006325">
    <property type="term" value="P:chromatin organization"/>
    <property type="evidence" value="ECO:0007669"/>
    <property type="project" value="UniProtKB-KW"/>
</dbReference>
<keyword evidence="5 13" id="KW-0698">rRNA processing</keyword>
<evidence type="ECO:0000256" key="6">
    <source>
        <dbReference type="ARBA" id="ARBA00022603"/>
    </source>
</evidence>
<reference evidence="15" key="1">
    <citation type="submission" date="2020-01" db="EMBL/GenBank/DDBJ databases">
        <title>Development of genomics and gene disruption for Polysphondylium violaceum indicates a role for the polyketide synthase stlB in stalk morphogenesis.</title>
        <authorList>
            <person name="Narita B."/>
            <person name="Kawabe Y."/>
            <person name="Kin K."/>
            <person name="Saito T."/>
            <person name="Gibbs R."/>
            <person name="Kuspa A."/>
            <person name="Muzny D."/>
            <person name="Queller D."/>
            <person name="Richards S."/>
            <person name="Strassman J."/>
            <person name="Sucgang R."/>
            <person name="Worley K."/>
            <person name="Schaap P."/>
        </authorList>
    </citation>
    <scope>NUCLEOTIDE SEQUENCE</scope>
    <source>
        <strain evidence="15">QSvi11</strain>
    </source>
</reference>
<evidence type="ECO:0000256" key="10">
    <source>
        <dbReference type="ARBA" id="ARBA00023015"/>
    </source>
</evidence>
<dbReference type="EMBL" id="AJWJ01000181">
    <property type="protein sequence ID" value="KAF2073818.1"/>
    <property type="molecule type" value="Genomic_DNA"/>
</dbReference>
<dbReference type="InterPro" id="IPR042036">
    <property type="entry name" value="RRP8_N"/>
</dbReference>
<evidence type="ECO:0000256" key="12">
    <source>
        <dbReference type="ARBA" id="ARBA00023242"/>
    </source>
</evidence>
<comment type="similarity">
    <text evidence="2 13">Belongs to the methyltransferase superfamily. RRP8 family.</text>
</comment>
<keyword evidence="4" id="KW-0678">Repressor</keyword>
<dbReference type="Gene3D" id="3.40.50.150">
    <property type="entry name" value="Vaccinia Virus protein VP39"/>
    <property type="match status" value="1"/>
</dbReference>
<evidence type="ECO:0000256" key="4">
    <source>
        <dbReference type="ARBA" id="ARBA00022491"/>
    </source>
</evidence>
<keyword evidence="12 13" id="KW-0539">Nucleus</keyword>
<accession>A0A8J4PSN6</accession>
<comment type="caution">
    <text evidence="15">The sequence shown here is derived from an EMBL/GenBank/DDBJ whole genome shotgun (WGS) entry which is preliminary data.</text>
</comment>
<keyword evidence="6 13" id="KW-0489">Methyltransferase</keyword>
<dbReference type="Pfam" id="PF05148">
    <property type="entry name" value="Methyltransf_8"/>
    <property type="match status" value="1"/>
</dbReference>
<comment type="subcellular location">
    <subcellularLocation>
        <location evidence="1 13">Nucleus</location>
        <location evidence="1 13">Nucleolus</location>
    </subcellularLocation>
</comment>
<feature type="compositionally biased region" description="Basic and acidic residues" evidence="14">
    <location>
        <begin position="52"/>
        <end position="80"/>
    </location>
</feature>
<evidence type="ECO:0000256" key="14">
    <source>
        <dbReference type="SAM" id="MobiDB-lite"/>
    </source>
</evidence>
<evidence type="ECO:0000256" key="3">
    <source>
        <dbReference type="ARBA" id="ARBA00020203"/>
    </source>
</evidence>
<dbReference type="SUPFAM" id="SSF53335">
    <property type="entry name" value="S-adenosyl-L-methionine-dependent methyltransferases"/>
    <property type="match status" value="1"/>
</dbReference>
<keyword evidence="8 13" id="KW-0949">S-adenosyl-L-methionine</keyword>